<feature type="domain" description="NID" evidence="11">
    <location>
        <begin position="204"/>
        <end position="291"/>
    </location>
</feature>
<evidence type="ECO:0000313" key="12">
    <source>
        <dbReference type="EMBL" id="AFO99760.1"/>
    </source>
</evidence>
<proteinExistence type="evidence at transcript level"/>
<comment type="subcellular location">
    <subcellularLocation>
        <location evidence="2">Cytoplasm</location>
    </subcellularLocation>
    <subcellularLocation>
        <location evidence="1">Nucleus</location>
    </subcellularLocation>
    <subcellularLocation>
        <location evidence="3">Secreted</location>
    </subcellularLocation>
</comment>
<evidence type="ECO:0000256" key="9">
    <source>
        <dbReference type="ARBA" id="ARBA00023242"/>
    </source>
</evidence>
<dbReference type="FunFam" id="3.30.70.330:FF:000300">
    <property type="entry name" value="Interferon-induced protein 35"/>
    <property type="match status" value="1"/>
</dbReference>
<evidence type="ECO:0000259" key="11">
    <source>
        <dbReference type="Pfam" id="PF07292"/>
    </source>
</evidence>
<dbReference type="PANTHER" id="PTHR15225">
    <property type="entry name" value="INTERFERON-INDUCED PROTEIN 35/NMI N-MYC/STAT INTERACTING PROTEIN"/>
    <property type="match status" value="1"/>
</dbReference>
<comment type="similarity">
    <text evidence="4">Belongs to the NMI family.</text>
</comment>
<feature type="region of interest" description="Disordered" evidence="10">
    <location>
        <begin position="35"/>
        <end position="56"/>
    </location>
</feature>
<dbReference type="EMBL" id="JW867243">
    <property type="protein sequence ID" value="AFO99760.1"/>
    <property type="molecule type" value="mRNA"/>
</dbReference>
<dbReference type="Pfam" id="PF07292">
    <property type="entry name" value="NID"/>
    <property type="match status" value="2"/>
</dbReference>
<organism evidence="12">
    <name type="scientific">Callorhinchus milii</name>
    <name type="common">Ghost shark</name>
    <dbReference type="NCBI Taxonomy" id="7868"/>
    <lineage>
        <taxon>Eukaryota</taxon>
        <taxon>Metazoa</taxon>
        <taxon>Chordata</taxon>
        <taxon>Craniata</taxon>
        <taxon>Vertebrata</taxon>
        <taxon>Chondrichthyes</taxon>
        <taxon>Holocephali</taxon>
        <taxon>Chimaeriformes</taxon>
        <taxon>Callorhinchidae</taxon>
        <taxon>Callorhinchus</taxon>
    </lineage>
</organism>
<name>V9KP12_CALMI</name>
<evidence type="ECO:0000256" key="6">
    <source>
        <dbReference type="ARBA" id="ARBA00022525"/>
    </source>
</evidence>
<dbReference type="GO" id="GO:0005737">
    <property type="term" value="C:cytoplasm"/>
    <property type="evidence" value="ECO:0007669"/>
    <property type="project" value="UniProtKB-SubCell"/>
</dbReference>
<evidence type="ECO:0000256" key="1">
    <source>
        <dbReference type="ARBA" id="ARBA00004123"/>
    </source>
</evidence>
<keyword evidence="5" id="KW-0963">Cytoplasm</keyword>
<evidence type="ECO:0000256" key="5">
    <source>
        <dbReference type="ARBA" id="ARBA00022490"/>
    </source>
</evidence>
<evidence type="ECO:0000256" key="7">
    <source>
        <dbReference type="ARBA" id="ARBA00022588"/>
    </source>
</evidence>
<keyword evidence="9" id="KW-0539">Nucleus</keyword>
<keyword evidence="8" id="KW-0391">Immunity</keyword>
<protein>
    <submittedName>
        <fullName evidence="12">Interferon-induced 35 kDa protein-like protein</fullName>
    </submittedName>
</protein>
<reference evidence="12" key="1">
    <citation type="journal article" date="2014" name="Nature">
        <title>Elephant shark genome provides unique insights into gnathostome evolution.</title>
        <authorList>
            <consortium name="International Elephant Shark Genome Sequencing Consortium"/>
            <person name="Venkatesh B."/>
            <person name="Lee A.P."/>
            <person name="Ravi V."/>
            <person name="Maurya A.K."/>
            <person name="Lian M.M."/>
            <person name="Swann J.B."/>
            <person name="Ohta Y."/>
            <person name="Flajnik M.F."/>
            <person name="Sutoh Y."/>
            <person name="Kasahara M."/>
            <person name="Hoon S."/>
            <person name="Gangu V."/>
            <person name="Roy S.W."/>
            <person name="Irimia M."/>
            <person name="Korzh V."/>
            <person name="Kondrychyn I."/>
            <person name="Lim Z.W."/>
            <person name="Tay B.H."/>
            <person name="Tohari S."/>
            <person name="Kong K.W."/>
            <person name="Ho S."/>
            <person name="Lorente-Galdos B."/>
            <person name="Quilez J."/>
            <person name="Marques-Bonet T."/>
            <person name="Raney B.J."/>
            <person name="Ingham P.W."/>
            <person name="Tay A."/>
            <person name="Hillier L.W."/>
            <person name="Minx P."/>
            <person name="Boehm T."/>
            <person name="Wilson R.K."/>
            <person name="Brenner S."/>
            <person name="Warren W.C."/>
        </authorList>
    </citation>
    <scope>NUCLEOTIDE SEQUENCE</scope>
    <source>
        <tissue evidence="12">Gills</tissue>
    </source>
</reference>
<keyword evidence="7" id="KW-0399">Innate immunity</keyword>
<feature type="non-terminal residue" evidence="12">
    <location>
        <position position="1"/>
    </location>
</feature>
<dbReference type="GO" id="GO:0005634">
    <property type="term" value="C:nucleus"/>
    <property type="evidence" value="ECO:0007669"/>
    <property type="project" value="UniProtKB-SubCell"/>
</dbReference>
<accession>V9KP12</accession>
<dbReference type="GO" id="GO:0005615">
    <property type="term" value="C:extracellular space"/>
    <property type="evidence" value="ECO:0007669"/>
    <property type="project" value="UniProtKB-ARBA"/>
</dbReference>
<dbReference type="InterPro" id="IPR012677">
    <property type="entry name" value="Nucleotide-bd_a/b_plait_sf"/>
</dbReference>
<keyword evidence="6" id="KW-0964">Secreted</keyword>
<evidence type="ECO:0000256" key="4">
    <source>
        <dbReference type="ARBA" id="ARBA00010081"/>
    </source>
</evidence>
<evidence type="ECO:0000256" key="10">
    <source>
        <dbReference type="SAM" id="MobiDB-lite"/>
    </source>
</evidence>
<dbReference type="GO" id="GO:0045087">
    <property type="term" value="P:innate immune response"/>
    <property type="evidence" value="ECO:0007669"/>
    <property type="project" value="UniProtKB-KW"/>
</dbReference>
<dbReference type="Gene3D" id="3.30.70.330">
    <property type="match status" value="1"/>
</dbReference>
<dbReference type="AlphaFoldDB" id="V9KP12"/>
<sequence length="435" mass="49896">KVRRVAPNCVERVTRKWGHHCVDSNRLALRCGWRSRTQGPNRGAAKKTSPVMEESLEQQLSTVRQEIQQNKAHYQDVSKDKIDLEELKFELEKKTQEYTDRIQRLQKVIDTDQLEKDNQGAVFQKQLDKVELENTQLAEKQQALRDKLRKLEEERLGLEQQSKVSSSMPKRPLVFNGKTKEGKTCNVDFNVKPNIHYPVRGGCALVTFEDKEVAKTIVDKGEHVVEIEDCHVKIKALPIELPMLKQIEIQTCVCKERILVSEIPKLLADDQLLDKLELHFSRPRNSGGEVKSIDLLEDSGNVVIAFCEDGIAERLTKKEFHQVEFRGNSRDSKDKKMRLRVSPFINGELVDVKLSNAVCERSVLLTEIPDIMDPEELQDLLEIHFQKPSMDGGEVDTFMYLPQGQSAVARFNKDERQKEYKPNLLMDSLIGGNQI</sequence>
<feature type="domain" description="NID" evidence="11">
    <location>
        <begin position="302"/>
        <end position="396"/>
    </location>
</feature>
<evidence type="ECO:0000256" key="8">
    <source>
        <dbReference type="ARBA" id="ARBA00022859"/>
    </source>
</evidence>
<dbReference type="GO" id="GO:0002682">
    <property type="term" value="P:regulation of immune system process"/>
    <property type="evidence" value="ECO:0007669"/>
    <property type="project" value="UniProtKB-ARBA"/>
</dbReference>
<dbReference type="PANTHER" id="PTHR15225:SF1">
    <property type="entry name" value="INTERFERON-INDUCED 35 KDA PROTEIN"/>
    <property type="match status" value="1"/>
</dbReference>
<evidence type="ECO:0000256" key="2">
    <source>
        <dbReference type="ARBA" id="ARBA00004496"/>
    </source>
</evidence>
<dbReference type="InterPro" id="IPR009909">
    <property type="entry name" value="Nmi/IFP35_dom"/>
</dbReference>
<evidence type="ECO:0000256" key="3">
    <source>
        <dbReference type="ARBA" id="ARBA00004613"/>
    </source>
</evidence>